<gene>
    <name evidence="2" type="ORF">VN24_08460</name>
</gene>
<organism evidence="2 3">
    <name type="scientific">Paenibacillus beijingensis</name>
    <dbReference type="NCBI Taxonomy" id="1126833"/>
    <lineage>
        <taxon>Bacteria</taxon>
        <taxon>Bacillati</taxon>
        <taxon>Bacillota</taxon>
        <taxon>Bacilli</taxon>
        <taxon>Bacillales</taxon>
        <taxon>Paenibacillaceae</taxon>
        <taxon>Paenibacillus</taxon>
    </lineage>
</organism>
<dbReference type="OrthoDB" id="9787617at2"/>
<proteinExistence type="predicted"/>
<dbReference type="RefSeq" id="WP_045670034.1">
    <property type="nucleotide sequence ID" value="NZ_CP011058.1"/>
</dbReference>
<name>A0A0D5NH44_9BACL</name>
<dbReference type="GO" id="GO:0016020">
    <property type="term" value="C:membrane"/>
    <property type="evidence" value="ECO:0007669"/>
    <property type="project" value="TreeGrafter"/>
</dbReference>
<dbReference type="STRING" id="1126833.VN24_08460"/>
<sequence length="394" mass="46681">MKVLVLNPYFPTLGGGEKHMGYLCKFIENNYDSVEIDILVHNYNNIDINADDYPTIETFSDRFGIKLCHTKLKKLDLPKPGSLMEHYQNKKRIEKLSSGYDLFINFMYLSKHIGRAKRNIYSCMFPPQRSFHSGSLATRAVWRFLDFQFRRSYDYYLSNSLFTNHWLEYIWKTGKKNRIVYPPVFSEELLEKRASVNEERKDILLSVGRFFVGAHNKKQDWMIDFFIRNIERFKGWEYHLVGAVSSMEEDLKYIQGIQEKIKGYPIYLHLNCSLEELESLYREAKIFWHATGYMENDAEFPEKMEHFGITTVEAMSYGVVPVVINKGGQPEIVENEVNGYLWDDEQQLLELTLELMENNKQWEIVSKNCYKRADHFSIEKFYQKNKEIFDGISF</sequence>
<accession>A0A0D5NH44</accession>
<evidence type="ECO:0000313" key="2">
    <source>
        <dbReference type="EMBL" id="AJY74601.1"/>
    </source>
</evidence>
<feature type="domain" description="Glycosyl transferase family 1" evidence="1">
    <location>
        <begin position="192"/>
        <end position="371"/>
    </location>
</feature>
<reference evidence="2 3" key="1">
    <citation type="journal article" date="2015" name="J. Biotechnol.">
        <title>Complete genome sequence of Paenibacillus beijingensis 7188(T) (=DSM 24997(T)), a novel rhizobacterium from jujube garden soil.</title>
        <authorList>
            <person name="Kwak Y."/>
            <person name="Shin J.H."/>
        </authorList>
    </citation>
    <scope>NUCLEOTIDE SEQUENCE [LARGE SCALE GENOMIC DNA]</scope>
    <source>
        <strain evidence="2 3">DSM 24997</strain>
    </source>
</reference>
<protein>
    <recommendedName>
        <fullName evidence="1">Glycosyl transferase family 1 domain-containing protein</fullName>
    </recommendedName>
</protein>
<dbReference type="PANTHER" id="PTHR45919">
    <property type="entry name" value="GDP-MAN:MAN(3)GLCNAC(2)-PP-DOL ALPHA-1,2-MANNOSYLTRANSFERASE"/>
    <property type="match status" value="1"/>
</dbReference>
<dbReference type="Pfam" id="PF00534">
    <property type="entry name" value="Glycos_transf_1"/>
    <property type="match status" value="1"/>
</dbReference>
<dbReference type="KEGG" id="pbj:VN24_08460"/>
<dbReference type="Proteomes" id="UP000032633">
    <property type="component" value="Chromosome"/>
</dbReference>
<keyword evidence="3" id="KW-1185">Reference proteome</keyword>
<dbReference type="Gene3D" id="3.40.50.2000">
    <property type="entry name" value="Glycogen Phosphorylase B"/>
    <property type="match status" value="1"/>
</dbReference>
<dbReference type="InterPro" id="IPR001296">
    <property type="entry name" value="Glyco_trans_1"/>
</dbReference>
<dbReference type="GO" id="GO:0006487">
    <property type="term" value="P:protein N-linked glycosylation"/>
    <property type="evidence" value="ECO:0007669"/>
    <property type="project" value="TreeGrafter"/>
</dbReference>
<dbReference type="InterPro" id="IPR038013">
    <property type="entry name" value="ALG11"/>
</dbReference>
<dbReference type="CDD" id="cd03801">
    <property type="entry name" value="GT4_PimA-like"/>
    <property type="match status" value="1"/>
</dbReference>
<dbReference type="PATRIC" id="fig|1126833.4.peg.1867"/>
<evidence type="ECO:0000313" key="3">
    <source>
        <dbReference type="Proteomes" id="UP000032633"/>
    </source>
</evidence>
<dbReference type="PANTHER" id="PTHR45919:SF1">
    <property type="entry name" value="GDP-MAN:MAN(3)GLCNAC(2)-PP-DOL ALPHA-1,2-MANNOSYLTRANSFERASE"/>
    <property type="match status" value="1"/>
</dbReference>
<dbReference type="SUPFAM" id="SSF53756">
    <property type="entry name" value="UDP-Glycosyltransferase/glycogen phosphorylase"/>
    <property type="match status" value="1"/>
</dbReference>
<reference evidence="3" key="2">
    <citation type="submission" date="2015-03" db="EMBL/GenBank/DDBJ databases">
        <title>Genome sequence of Paenibacillus beijingensis strain DSM 24997T.</title>
        <authorList>
            <person name="Kwak Y."/>
            <person name="Shin J.-H."/>
        </authorList>
    </citation>
    <scope>NUCLEOTIDE SEQUENCE [LARGE SCALE GENOMIC DNA]</scope>
    <source>
        <strain evidence="3">DSM 24997</strain>
    </source>
</reference>
<dbReference type="HOGENOM" id="CLU_041019_0_0_9"/>
<evidence type="ECO:0000259" key="1">
    <source>
        <dbReference type="Pfam" id="PF00534"/>
    </source>
</evidence>
<dbReference type="AlphaFoldDB" id="A0A0D5NH44"/>
<dbReference type="GO" id="GO:0004377">
    <property type="term" value="F:GDP-Man:Man(3)GlcNAc(2)-PP-Dol alpha-1,2-mannosyltransferase activity"/>
    <property type="evidence" value="ECO:0007669"/>
    <property type="project" value="InterPro"/>
</dbReference>
<dbReference type="EMBL" id="CP011058">
    <property type="protein sequence ID" value="AJY74601.1"/>
    <property type="molecule type" value="Genomic_DNA"/>
</dbReference>